<dbReference type="AlphaFoldDB" id="A0A4V2S183"/>
<evidence type="ECO:0000256" key="4">
    <source>
        <dbReference type="ARBA" id="ARBA00023136"/>
    </source>
</evidence>
<dbReference type="PANTHER" id="PTHR43376">
    <property type="entry name" value="OLIGOPEPTIDE TRANSPORT SYSTEM PERMEASE PROTEIN"/>
    <property type="match status" value="1"/>
</dbReference>
<protein>
    <submittedName>
        <fullName evidence="7">Peptide/nickel transport system permease protein</fullName>
    </submittedName>
</protein>
<name>A0A4V2S183_9ACTN</name>
<dbReference type="InterPro" id="IPR000515">
    <property type="entry name" value="MetI-like"/>
</dbReference>
<feature type="transmembrane region" description="Helical" evidence="5">
    <location>
        <begin position="171"/>
        <end position="194"/>
    </location>
</feature>
<dbReference type="Pfam" id="PF00528">
    <property type="entry name" value="BPD_transp_1"/>
    <property type="match status" value="1"/>
</dbReference>
<keyword evidence="2 5" id="KW-0812">Transmembrane</keyword>
<dbReference type="InterPro" id="IPR035906">
    <property type="entry name" value="MetI-like_sf"/>
</dbReference>
<accession>A0A4V2S183</accession>
<dbReference type="PROSITE" id="PS50928">
    <property type="entry name" value="ABC_TM1"/>
    <property type="match status" value="1"/>
</dbReference>
<dbReference type="CDD" id="cd06261">
    <property type="entry name" value="TM_PBP2"/>
    <property type="match status" value="1"/>
</dbReference>
<reference evidence="7 8" key="1">
    <citation type="journal article" date="2015" name="Stand. Genomic Sci.">
        <title>Genomic Encyclopedia of Bacterial and Archaeal Type Strains, Phase III: the genomes of soil and plant-associated and newly described type strains.</title>
        <authorList>
            <person name="Whitman W.B."/>
            <person name="Woyke T."/>
            <person name="Klenk H.P."/>
            <person name="Zhou Y."/>
            <person name="Lilburn T.G."/>
            <person name="Beck B.J."/>
            <person name="De Vos P."/>
            <person name="Vandamme P."/>
            <person name="Eisen J.A."/>
            <person name="Garrity G."/>
            <person name="Hugenholtz P."/>
            <person name="Kyrpides N.C."/>
        </authorList>
    </citation>
    <scope>NUCLEOTIDE SEQUENCE [LARGE SCALE GENOMIC DNA]</scope>
    <source>
        <strain evidence="7 8">VKM Ac-2572</strain>
    </source>
</reference>
<keyword evidence="4 5" id="KW-0472">Membrane</keyword>
<organism evidence="7 8">
    <name type="scientific">Kribbella steppae</name>
    <dbReference type="NCBI Taxonomy" id="2512223"/>
    <lineage>
        <taxon>Bacteria</taxon>
        <taxon>Bacillati</taxon>
        <taxon>Actinomycetota</taxon>
        <taxon>Actinomycetes</taxon>
        <taxon>Propionibacteriales</taxon>
        <taxon>Kribbellaceae</taxon>
        <taxon>Kribbella</taxon>
    </lineage>
</organism>
<dbReference type="PANTHER" id="PTHR43376:SF1">
    <property type="entry name" value="OLIGOPEPTIDE TRANSPORT SYSTEM PERMEASE PROTEIN"/>
    <property type="match status" value="1"/>
</dbReference>
<sequence>MGGAVETPAGKLIEGPVDEPRPNVTRRFLNAWLVRRIAKAILTIFIVTTGTFFLVRLLPGNPVDTYIQTQIAQTGISYEAAAAQAKNLFSLDPDEPLIQQYVTYMVNLLHGDFGNSLLSPGTTVAQVIKTYLPWTLFSVGVATILSFIIGIVAGMIMAYRRESWIDHTLSSVGALLHAIPNYIVAILIVVFLGVKLQVFNLTEARGSYTPGVEPSFSLYFLNDILYHAMLPILAYLLTTVGSWALVMKSSTVETLGEDYVTVARARGLSDSRIRSGYVGRNAVLPLFSALAVSLGFVVGGAIFVEKIFGYQGIGLALFNAVNGRDYPVLQGIFLVVTISVVLANLLADVLYSRLDPRIRVSSEKVRAKGAGDAGDGGGGEGLG</sequence>
<evidence type="ECO:0000313" key="8">
    <source>
        <dbReference type="Proteomes" id="UP000294508"/>
    </source>
</evidence>
<feature type="domain" description="ABC transmembrane type-1" evidence="6">
    <location>
        <begin position="132"/>
        <end position="347"/>
    </location>
</feature>
<evidence type="ECO:0000256" key="5">
    <source>
        <dbReference type="RuleBase" id="RU363032"/>
    </source>
</evidence>
<evidence type="ECO:0000256" key="1">
    <source>
        <dbReference type="ARBA" id="ARBA00004141"/>
    </source>
</evidence>
<dbReference type="EMBL" id="SLWN01000001">
    <property type="protein sequence ID" value="TCO35700.1"/>
    <property type="molecule type" value="Genomic_DNA"/>
</dbReference>
<keyword evidence="3 5" id="KW-1133">Transmembrane helix</keyword>
<dbReference type="Proteomes" id="UP000294508">
    <property type="component" value="Unassembled WGS sequence"/>
</dbReference>
<keyword evidence="5" id="KW-0813">Transport</keyword>
<gene>
    <name evidence="7" type="ORF">EV652_101585</name>
</gene>
<dbReference type="GO" id="GO:0005886">
    <property type="term" value="C:plasma membrane"/>
    <property type="evidence" value="ECO:0007669"/>
    <property type="project" value="UniProtKB-SubCell"/>
</dbReference>
<feature type="transmembrane region" description="Helical" evidence="5">
    <location>
        <begin position="282"/>
        <end position="308"/>
    </location>
</feature>
<feature type="transmembrane region" description="Helical" evidence="5">
    <location>
        <begin position="224"/>
        <end position="246"/>
    </location>
</feature>
<comment type="subcellular location">
    <subcellularLocation>
        <location evidence="5">Cell membrane</location>
        <topology evidence="5">Multi-pass membrane protein</topology>
    </subcellularLocation>
    <subcellularLocation>
        <location evidence="1">Membrane</location>
        <topology evidence="1">Multi-pass membrane protein</topology>
    </subcellularLocation>
</comment>
<comment type="similarity">
    <text evidence="5">Belongs to the binding-protein-dependent transport system permease family.</text>
</comment>
<keyword evidence="8" id="KW-1185">Reference proteome</keyword>
<comment type="caution">
    <text evidence="7">The sequence shown here is derived from an EMBL/GenBank/DDBJ whole genome shotgun (WGS) entry which is preliminary data.</text>
</comment>
<evidence type="ECO:0000313" key="7">
    <source>
        <dbReference type="EMBL" id="TCO35700.1"/>
    </source>
</evidence>
<feature type="transmembrane region" description="Helical" evidence="5">
    <location>
        <begin position="37"/>
        <end position="58"/>
    </location>
</feature>
<evidence type="ECO:0000259" key="6">
    <source>
        <dbReference type="PROSITE" id="PS50928"/>
    </source>
</evidence>
<feature type="transmembrane region" description="Helical" evidence="5">
    <location>
        <begin position="136"/>
        <end position="159"/>
    </location>
</feature>
<feature type="transmembrane region" description="Helical" evidence="5">
    <location>
        <begin position="328"/>
        <end position="351"/>
    </location>
</feature>
<evidence type="ECO:0000256" key="2">
    <source>
        <dbReference type="ARBA" id="ARBA00022692"/>
    </source>
</evidence>
<dbReference type="SUPFAM" id="SSF161098">
    <property type="entry name" value="MetI-like"/>
    <property type="match status" value="1"/>
</dbReference>
<evidence type="ECO:0000256" key="3">
    <source>
        <dbReference type="ARBA" id="ARBA00022989"/>
    </source>
</evidence>
<proteinExistence type="inferred from homology"/>
<dbReference type="GO" id="GO:0055085">
    <property type="term" value="P:transmembrane transport"/>
    <property type="evidence" value="ECO:0007669"/>
    <property type="project" value="InterPro"/>
</dbReference>
<dbReference type="Gene3D" id="1.10.3720.10">
    <property type="entry name" value="MetI-like"/>
    <property type="match status" value="1"/>
</dbReference>